<dbReference type="GeneTree" id="ENSGT00390000014131"/>
<dbReference type="SUPFAM" id="SSF48726">
    <property type="entry name" value="Immunoglobulin"/>
    <property type="match status" value="1"/>
</dbReference>
<dbReference type="Pfam" id="PF07686">
    <property type="entry name" value="V-set"/>
    <property type="match status" value="1"/>
</dbReference>
<feature type="transmembrane region" description="Helical" evidence="1">
    <location>
        <begin position="151"/>
        <end position="175"/>
    </location>
</feature>
<evidence type="ECO:0000313" key="3">
    <source>
        <dbReference type="Ensembl" id="ENSSPUP00000005419.1"/>
    </source>
</evidence>
<keyword evidence="1" id="KW-0812">Transmembrane</keyword>
<keyword evidence="4" id="KW-1185">Reference proteome</keyword>
<dbReference type="SMART" id="SM00409">
    <property type="entry name" value="IG"/>
    <property type="match status" value="1"/>
</dbReference>
<evidence type="ECO:0000256" key="1">
    <source>
        <dbReference type="SAM" id="Phobius"/>
    </source>
</evidence>
<accession>A0A8D0GDJ0</accession>
<dbReference type="InterPro" id="IPR013783">
    <property type="entry name" value="Ig-like_fold"/>
</dbReference>
<dbReference type="InterPro" id="IPR039089">
    <property type="entry name" value="IGSF6"/>
</dbReference>
<feature type="domain" description="Ig-like" evidence="2">
    <location>
        <begin position="44"/>
        <end position="132"/>
    </location>
</feature>
<dbReference type="OMA" id="VTIECTF"/>
<dbReference type="AlphaFoldDB" id="A0A8D0GDJ0"/>
<protein>
    <submittedName>
        <fullName evidence="3">Immunoglobulin superfamily member 6</fullName>
    </submittedName>
</protein>
<dbReference type="InterPro" id="IPR036179">
    <property type="entry name" value="Ig-like_dom_sf"/>
</dbReference>
<proteinExistence type="predicted"/>
<evidence type="ECO:0000259" key="2">
    <source>
        <dbReference type="PROSITE" id="PS50835"/>
    </source>
</evidence>
<dbReference type="PANTHER" id="PTHR15297">
    <property type="entry name" value="IMMUNOGLOBULIN SUPERFAMILY MEMBER 6"/>
    <property type="match status" value="1"/>
</dbReference>
<keyword evidence="1" id="KW-1133">Transmembrane helix</keyword>
<gene>
    <name evidence="3" type="primary">IGSF6</name>
</gene>
<dbReference type="InterPro" id="IPR007110">
    <property type="entry name" value="Ig-like_dom"/>
</dbReference>
<sequence>MAASNKGTLAQMLEFSWILYNTGGLAGACKVTVTQPKEAAKNISTATISCTFNASGCPTSLPQVQWFRYLASTHEELCTPVCKDGGKFKATGPGLGNHALLQINTPTVNDSAIYVCGIAFSNSNASTSKQTGGGTTLVVQGKQKPLPEESVLMIVLSTLLFLYNAAILAVFIFFFKAKFKLLRKRGDLKGKHDKNSGRRICQAIAQEFYKKRYAVNSPPPENVERNDSIYQNR</sequence>
<name>A0A8D0GDJ0_SPHPU</name>
<evidence type="ECO:0000313" key="4">
    <source>
        <dbReference type="Proteomes" id="UP000694392"/>
    </source>
</evidence>
<dbReference type="InterPro" id="IPR013106">
    <property type="entry name" value="Ig_V-set"/>
</dbReference>
<reference evidence="3" key="2">
    <citation type="submission" date="2025-09" db="UniProtKB">
        <authorList>
            <consortium name="Ensembl"/>
        </authorList>
    </citation>
    <scope>IDENTIFICATION</scope>
</reference>
<dbReference type="InterPro" id="IPR003599">
    <property type="entry name" value="Ig_sub"/>
</dbReference>
<dbReference type="PROSITE" id="PS50835">
    <property type="entry name" value="IG_LIKE"/>
    <property type="match status" value="1"/>
</dbReference>
<keyword evidence="1" id="KW-0472">Membrane</keyword>
<dbReference type="PROSITE" id="PS51257">
    <property type="entry name" value="PROKAR_LIPOPROTEIN"/>
    <property type="match status" value="1"/>
</dbReference>
<reference evidence="3" key="1">
    <citation type="submission" date="2025-08" db="UniProtKB">
        <authorList>
            <consortium name="Ensembl"/>
        </authorList>
    </citation>
    <scope>IDENTIFICATION</scope>
</reference>
<dbReference type="PANTHER" id="PTHR15297:SF2">
    <property type="entry name" value="IMMUNOGLOBULIN SUPERFAMILY MEMBER 6"/>
    <property type="match status" value="1"/>
</dbReference>
<dbReference type="Proteomes" id="UP000694392">
    <property type="component" value="Unplaced"/>
</dbReference>
<dbReference type="Ensembl" id="ENSSPUT00000005755.1">
    <property type="protein sequence ID" value="ENSSPUP00000005419.1"/>
    <property type="gene ID" value="ENSSPUG00000004176.1"/>
</dbReference>
<dbReference type="Gene3D" id="2.60.40.10">
    <property type="entry name" value="Immunoglobulins"/>
    <property type="match status" value="1"/>
</dbReference>
<organism evidence="3 4">
    <name type="scientific">Sphenodon punctatus</name>
    <name type="common">Tuatara</name>
    <name type="synonym">Hatteria punctata</name>
    <dbReference type="NCBI Taxonomy" id="8508"/>
    <lineage>
        <taxon>Eukaryota</taxon>
        <taxon>Metazoa</taxon>
        <taxon>Chordata</taxon>
        <taxon>Craniata</taxon>
        <taxon>Vertebrata</taxon>
        <taxon>Euteleostomi</taxon>
        <taxon>Lepidosauria</taxon>
        <taxon>Sphenodontia</taxon>
        <taxon>Sphenodontidae</taxon>
        <taxon>Sphenodon</taxon>
    </lineage>
</organism>